<feature type="compositionally biased region" description="Basic residues" evidence="1">
    <location>
        <begin position="1"/>
        <end position="21"/>
    </location>
</feature>
<sequence length="136" mass="15476">MHYRTGNQKPKRKETRRKKKRGGDEGEEHKFKIKVKQHKNKNAKTKVNERVASVLPCRRSSWNGMKKKSEGNFDDDDETSAMPRAIQASKRDFDLAGLQTVTPTFCACFSLQTTIDLTGRIMVRRAIPSTPAQPSL</sequence>
<keyword evidence="3" id="KW-1185">Reference proteome</keyword>
<dbReference type="EMBL" id="KL142369">
    <property type="protein sequence ID" value="KDR82344.1"/>
    <property type="molecule type" value="Genomic_DNA"/>
</dbReference>
<accession>A0A067TR07</accession>
<evidence type="ECO:0000256" key="1">
    <source>
        <dbReference type="SAM" id="MobiDB-lite"/>
    </source>
</evidence>
<organism evidence="2 3">
    <name type="scientific">Galerina marginata (strain CBS 339.88)</name>
    <dbReference type="NCBI Taxonomy" id="685588"/>
    <lineage>
        <taxon>Eukaryota</taxon>
        <taxon>Fungi</taxon>
        <taxon>Dikarya</taxon>
        <taxon>Basidiomycota</taxon>
        <taxon>Agaricomycotina</taxon>
        <taxon>Agaricomycetes</taxon>
        <taxon>Agaricomycetidae</taxon>
        <taxon>Agaricales</taxon>
        <taxon>Agaricineae</taxon>
        <taxon>Strophariaceae</taxon>
        <taxon>Galerina</taxon>
    </lineage>
</organism>
<proteinExistence type="predicted"/>
<dbReference type="Proteomes" id="UP000027222">
    <property type="component" value="Unassembled WGS sequence"/>
</dbReference>
<evidence type="ECO:0000313" key="3">
    <source>
        <dbReference type="Proteomes" id="UP000027222"/>
    </source>
</evidence>
<protein>
    <submittedName>
        <fullName evidence="2">Uncharacterized protein</fullName>
    </submittedName>
</protein>
<dbReference type="AlphaFoldDB" id="A0A067TR07"/>
<feature type="region of interest" description="Disordered" evidence="1">
    <location>
        <begin position="60"/>
        <end position="79"/>
    </location>
</feature>
<evidence type="ECO:0000313" key="2">
    <source>
        <dbReference type="EMBL" id="KDR82344.1"/>
    </source>
</evidence>
<gene>
    <name evidence="2" type="ORF">GALMADRAFT_817637</name>
</gene>
<reference evidence="3" key="1">
    <citation type="journal article" date="2014" name="Proc. Natl. Acad. Sci. U.S.A.">
        <title>Extensive sampling of basidiomycete genomes demonstrates inadequacy of the white-rot/brown-rot paradigm for wood decay fungi.</title>
        <authorList>
            <person name="Riley R."/>
            <person name="Salamov A.A."/>
            <person name="Brown D.W."/>
            <person name="Nagy L.G."/>
            <person name="Floudas D."/>
            <person name="Held B.W."/>
            <person name="Levasseur A."/>
            <person name="Lombard V."/>
            <person name="Morin E."/>
            <person name="Otillar R."/>
            <person name="Lindquist E.A."/>
            <person name="Sun H."/>
            <person name="LaButti K.M."/>
            <person name="Schmutz J."/>
            <person name="Jabbour D."/>
            <person name="Luo H."/>
            <person name="Baker S.E."/>
            <person name="Pisabarro A.G."/>
            <person name="Walton J.D."/>
            <person name="Blanchette R.A."/>
            <person name="Henrissat B."/>
            <person name="Martin F."/>
            <person name="Cullen D."/>
            <person name="Hibbett D.S."/>
            <person name="Grigoriev I.V."/>
        </authorList>
    </citation>
    <scope>NUCLEOTIDE SEQUENCE [LARGE SCALE GENOMIC DNA]</scope>
    <source>
        <strain evidence="3">CBS 339.88</strain>
    </source>
</reference>
<feature type="region of interest" description="Disordered" evidence="1">
    <location>
        <begin position="1"/>
        <end position="31"/>
    </location>
</feature>
<name>A0A067TR07_GALM3</name>
<dbReference type="HOGENOM" id="CLU_1875586_0_0_1"/>